<proteinExistence type="predicted"/>
<protein>
    <recommendedName>
        <fullName evidence="1">WCX domain-containing protein</fullName>
    </recommendedName>
</protein>
<feature type="domain" description="WCX" evidence="1">
    <location>
        <begin position="105"/>
        <end position="156"/>
    </location>
</feature>
<accession>A0A645H7N1</accession>
<organism evidence="2">
    <name type="scientific">bioreactor metagenome</name>
    <dbReference type="NCBI Taxonomy" id="1076179"/>
    <lineage>
        <taxon>unclassified sequences</taxon>
        <taxon>metagenomes</taxon>
        <taxon>ecological metagenomes</taxon>
    </lineage>
</organism>
<name>A0A645H7N1_9ZZZZ</name>
<dbReference type="InterPro" id="IPR057727">
    <property type="entry name" value="WCX_dom"/>
</dbReference>
<evidence type="ECO:0000313" key="2">
    <source>
        <dbReference type="EMBL" id="MPN34978.1"/>
    </source>
</evidence>
<dbReference type="EMBL" id="VSSQ01088292">
    <property type="protein sequence ID" value="MPN34978.1"/>
    <property type="molecule type" value="Genomic_DNA"/>
</dbReference>
<dbReference type="PROSITE" id="PS52050">
    <property type="entry name" value="WYL"/>
    <property type="match status" value="1"/>
</dbReference>
<dbReference type="AlphaFoldDB" id="A0A645H7N1"/>
<evidence type="ECO:0000259" key="1">
    <source>
        <dbReference type="Pfam" id="PF25583"/>
    </source>
</evidence>
<reference evidence="2" key="1">
    <citation type="submission" date="2019-08" db="EMBL/GenBank/DDBJ databases">
        <authorList>
            <person name="Kucharzyk K."/>
            <person name="Murdoch R.W."/>
            <person name="Higgins S."/>
            <person name="Loffler F."/>
        </authorList>
    </citation>
    <scope>NUCLEOTIDE SEQUENCE</scope>
</reference>
<sequence length="160" mass="17974">MLRFAVLTDHGLGAPHRIEPLVVRARMGQWFLMGYDRDLRRIVTWPVERIIDSEVTTIAFDAERHRRPRRARDVVPDDLPAPVVAVVEVQAPPTRVRAGLPDGVGFIEPLDSGWSRVMISGTSTTRIARQLLLLPEVFTVIEPEELRVELRAIAEVLAGV</sequence>
<comment type="caution">
    <text evidence="2">The sequence shown here is derived from an EMBL/GenBank/DDBJ whole genome shotgun (WGS) entry which is preliminary data.</text>
</comment>
<dbReference type="Pfam" id="PF25583">
    <property type="entry name" value="WCX"/>
    <property type="match status" value="1"/>
</dbReference>
<gene>
    <name evidence="2" type="ORF">SDC9_182472</name>
</gene>